<dbReference type="Proteomes" id="UP000590564">
    <property type="component" value="Unassembled WGS sequence"/>
</dbReference>
<dbReference type="PANTHER" id="PTHR43693:SF1">
    <property type="entry name" value="PROTEIN PHOSPHATASE CHEZ"/>
    <property type="match status" value="1"/>
</dbReference>
<dbReference type="EMBL" id="JACDUO010000001">
    <property type="protein sequence ID" value="MBA2863803.1"/>
    <property type="molecule type" value="Genomic_DNA"/>
</dbReference>
<dbReference type="Gene3D" id="3.40.1550.10">
    <property type="entry name" value="CheC-like"/>
    <property type="match status" value="1"/>
</dbReference>
<evidence type="ECO:0000313" key="5">
    <source>
        <dbReference type="EMBL" id="MBA2863803.1"/>
    </source>
</evidence>
<evidence type="ECO:0000313" key="7">
    <source>
        <dbReference type="Proteomes" id="UP000239462"/>
    </source>
</evidence>
<keyword evidence="1" id="KW-0145">Chemotaxis</keyword>
<evidence type="ECO:0000313" key="6">
    <source>
        <dbReference type="EMBL" id="MBB6496191.1"/>
    </source>
</evidence>
<keyword evidence="4" id="KW-0969">Cilium</keyword>
<dbReference type="GO" id="GO:0006935">
    <property type="term" value="P:chemotaxis"/>
    <property type="evidence" value="ECO:0007669"/>
    <property type="project" value="UniProtKB-KW"/>
</dbReference>
<proteinExistence type="predicted"/>
<evidence type="ECO:0000313" key="9">
    <source>
        <dbReference type="Proteomes" id="UP000590564"/>
    </source>
</evidence>
<keyword evidence="4" id="KW-0966">Cell projection</keyword>
<feature type="domain" description="Chemotaxis phosphatase CheX-like" evidence="3">
    <location>
        <begin position="91"/>
        <end position="176"/>
    </location>
</feature>
<dbReference type="InterPro" id="IPR028976">
    <property type="entry name" value="CheC-like_sf"/>
</dbReference>
<name>A0A2L1C7X4_METMI</name>
<dbReference type="InterPro" id="IPR050992">
    <property type="entry name" value="CheZ_family_phosphatases"/>
</dbReference>
<dbReference type="GeneID" id="36101155"/>
<evidence type="ECO:0000256" key="2">
    <source>
        <dbReference type="ARBA" id="ARBA00022801"/>
    </source>
</evidence>
<dbReference type="EMBL" id="JACHED010000001">
    <property type="protein sequence ID" value="MBB6496191.1"/>
    <property type="molecule type" value="Genomic_DNA"/>
</dbReference>
<keyword evidence="4" id="KW-0282">Flagellum</keyword>
<keyword evidence="2" id="KW-0378">Hydrolase</keyword>
<dbReference type="PANTHER" id="PTHR43693">
    <property type="entry name" value="PROTEIN PHOSPHATASE CHEZ"/>
    <property type="match status" value="1"/>
</dbReference>
<dbReference type="Proteomes" id="UP000239462">
    <property type="component" value="Chromosome"/>
</dbReference>
<dbReference type="KEGG" id="mmad:MMJJ_00590"/>
<dbReference type="RefSeq" id="WP_104837162.1">
    <property type="nucleotide sequence ID" value="NZ_CP026606.1"/>
</dbReference>
<accession>A0A2L1C7X4</accession>
<dbReference type="CDD" id="cd17911">
    <property type="entry name" value="CheC_ClassIII"/>
    <property type="match status" value="1"/>
</dbReference>
<dbReference type="Proteomes" id="UP000567099">
    <property type="component" value="Unassembled WGS sequence"/>
</dbReference>
<gene>
    <name evidence="5" type="ORF">HNP94_000803</name>
    <name evidence="6" type="ORF">HNP96_000212</name>
    <name evidence="4" type="ORF">MMJJ_00590</name>
</gene>
<evidence type="ECO:0000256" key="1">
    <source>
        <dbReference type="ARBA" id="ARBA00022500"/>
    </source>
</evidence>
<organism evidence="4 7">
    <name type="scientific">Methanococcus maripaludis</name>
    <name type="common">Methanococcus deltae</name>
    <dbReference type="NCBI Taxonomy" id="39152"/>
    <lineage>
        <taxon>Archaea</taxon>
        <taxon>Methanobacteriati</taxon>
        <taxon>Methanobacteriota</taxon>
        <taxon>Methanomada group</taxon>
        <taxon>Methanococci</taxon>
        <taxon>Methanococcales</taxon>
        <taxon>Methanococcaceae</taxon>
        <taxon>Methanococcus</taxon>
    </lineage>
</organism>
<evidence type="ECO:0000259" key="3">
    <source>
        <dbReference type="Pfam" id="PF13690"/>
    </source>
</evidence>
<dbReference type="InterPro" id="IPR028051">
    <property type="entry name" value="CheX-like_dom"/>
</dbReference>
<reference evidence="4" key="2">
    <citation type="submission" date="2018-02" db="EMBL/GenBank/DDBJ databases">
        <title>Complete genome sequence of the Methanococcus maripaludis type strain JJ (DSM 2067), a model for selenoprotein synthesis in Archaea.</title>
        <authorList>
            <person name="Poehlein A."/>
            <person name="Heym D."/>
            <person name="Quitzke V."/>
            <person name="Fersch J."/>
            <person name="Daniel R."/>
            <person name="Rother M."/>
        </authorList>
    </citation>
    <scope>NUCLEOTIDE SEQUENCE [LARGE SCALE GENOMIC DNA]</scope>
    <source>
        <strain evidence="4">DSM 2067</strain>
    </source>
</reference>
<reference evidence="7" key="1">
    <citation type="journal article" date="2018" name="Genome Announc.">
        <title>Complete Genome Sequence of the Methanococcus maripaludis Type Strain JJ (DSM 2067), a Model for Selenoprotein Synthesis in Archaea.</title>
        <authorList>
            <person name="Poehlein A."/>
            <person name="Heym D."/>
            <person name="Quitzke V."/>
            <person name="Fersch J."/>
            <person name="Daniel R."/>
            <person name="Rother M."/>
        </authorList>
    </citation>
    <scope>NUCLEOTIDE SEQUENCE [LARGE SCALE GENOMIC DNA]</scope>
    <source>
        <strain evidence="7">DSM 2067</strain>
    </source>
</reference>
<dbReference type="GO" id="GO:0016787">
    <property type="term" value="F:hydrolase activity"/>
    <property type="evidence" value="ECO:0007669"/>
    <property type="project" value="UniProtKB-KW"/>
</dbReference>
<evidence type="ECO:0000313" key="4">
    <source>
        <dbReference type="EMBL" id="AVB75478.1"/>
    </source>
</evidence>
<dbReference type="SUPFAM" id="SSF103039">
    <property type="entry name" value="CheC-like"/>
    <property type="match status" value="1"/>
</dbReference>
<sequence>MKFSENEWKKLLEIIVDEEAGVETMVVKNNYDLKDVKAFEDIGKAAAEKAANFVQEMSGDCVEVKIFKIELNSAQDLMNMVSSPENSVFTKIDFNGDIAGTGVLIFSEESAKSMADSMLLGMGMEGDSNETFCEMRVSAINETCNLLISAFVDTIANFMNTSLNMTPPEFSTGQLSNLVEYELKNHEIGSNDTLFTFNSELFSKGIGSGFNVFIVMDPESTDKLFEKLN</sequence>
<protein>
    <submittedName>
        <fullName evidence="5">Chemotaxis protein CheC</fullName>
    </submittedName>
    <submittedName>
        <fullName evidence="4">Flagellar motor switch protein</fullName>
    </submittedName>
</protein>
<dbReference type="Pfam" id="PF13690">
    <property type="entry name" value="CheX"/>
    <property type="match status" value="1"/>
</dbReference>
<dbReference type="AlphaFoldDB" id="A0A2L1C7X4"/>
<evidence type="ECO:0000313" key="8">
    <source>
        <dbReference type="Proteomes" id="UP000567099"/>
    </source>
</evidence>
<reference evidence="5 8" key="3">
    <citation type="submission" date="2020-07" db="EMBL/GenBank/DDBJ databases">
        <title>Genomic Encyclopedia of Type Strains, Phase IV (KMG-V): Genome sequencing to study the core and pangenomes of soil and plant-associated prokaryotes.</title>
        <authorList>
            <person name="Whitman W."/>
        </authorList>
    </citation>
    <scope>NUCLEOTIDE SEQUENCE [LARGE SCALE GENOMIC DNA]</scope>
    <source>
        <strain evidence="5 8">C13</strain>
        <strain evidence="6 9">D1</strain>
    </source>
</reference>
<dbReference type="EMBL" id="CP026606">
    <property type="protein sequence ID" value="AVB75478.1"/>
    <property type="molecule type" value="Genomic_DNA"/>
</dbReference>